<dbReference type="Proteomes" id="UP001165190">
    <property type="component" value="Unassembled WGS sequence"/>
</dbReference>
<dbReference type="PROSITE" id="PS50102">
    <property type="entry name" value="RRM"/>
    <property type="match status" value="1"/>
</dbReference>
<dbReference type="PANTHER" id="PTHR48028">
    <property type="entry name" value="GLYCINE-RICH RNA-BINDING PROTEIN RZ1A"/>
    <property type="match status" value="1"/>
</dbReference>
<dbReference type="InterPro" id="IPR035979">
    <property type="entry name" value="RBD_domain_sf"/>
</dbReference>
<protein>
    <recommendedName>
        <fullName evidence="9">RRM domain-containing protein</fullName>
    </recommendedName>
</protein>
<dbReference type="Gene3D" id="3.30.70.330">
    <property type="match status" value="1"/>
</dbReference>
<evidence type="ECO:0000256" key="5">
    <source>
        <dbReference type="ARBA" id="ARBA00023242"/>
    </source>
</evidence>
<dbReference type="SUPFAM" id="SSF54928">
    <property type="entry name" value="RNA-binding domain, RBD"/>
    <property type="match status" value="1"/>
</dbReference>
<keyword evidence="8" id="KW-1133">Transmembrane helix</keyword>
<sequence length="615" mass="67970">MERKGEKRWVAKEDRRWGIDDGNWEVFIDNLSKRISRGALWELSNHYGRVGRVFIPAVNRKPKYSNFTFVIVEFRSHIDMKKAILALDGSLIDGRRVKVSKARYPLSRNKASSHSRARKDSANDSARPVRESTKGNTNNMSQNQFRDLRSYKEVLLNKNVIPPGQSPHSSKEVEVSSKVPSSEDDSPVNYQVKNEDFSWLKNSSVGILKTGFEGDFVQRDLESDGICVKMARWGSLSNSYLLIFPILICATVPFTICSVSLIGIPIHCWSVDFFVKLANRWGRVIKIHEDTKNKVDLQTARFIIRTFSQFDIPKMMKIKVNGRCYVIKIRTSDDFPVPADLGFENVDDQDIDAGLDVLYSEDLDRGNPNEGDGLHSLCPEGRSSPAKGVAFVAESSESSSPSFPLGKGDGPTPLVNAFPEVDVGIVNRAPTNVGLLSDVNHVGKLNKISDFGLGPLSPRIAPPGNSRPAGIVNPLKRTLSSVNGSPHLDHSNDSLNIHLSSAIVPDSCEDSCPLKTMSRNRAINSPSHNCFLSGGGNFFNPGIRRAIRSQVRESMEARVQNALSCNSISFQDSIHLNHIEVALAVWGVSSMLGISFIGGKQALVEKVIEIEKGKE</sequence>
<evidence type="ECO:0000256" key="8">
    <source>
        <dbReference type="SAM" id="Phobius"/>
    </source>
</evidence>
<evidence type="ECO:0000259" key="9">
    <source>
        <dbReference type="PROSITE" id="PS50102"/>
    </source>
</evidence>
<dbReference type="EMBL" id="BSYR01000067">
    <property type="protein sequence ID" value="GMJ13922.1"/>
    <property type="molecule type" value="Genomic_DNA"/>
</dbReference>
<evidence type="ECO:0000313" key="10">
    <source>
        <dbReference type="EMBL" id="GMJ13922.1"/>
    </source>
</evidence>
<evidence type="ECO:0000256" key="3">
    <source>
        <dbReference type="ARBA" id="ARBA00022884"/>
    </source>
</evidence>
<dbReference type="CDD" id="cd00590">
    <property type="entry name" value="RRM_SF"/>
    <property type="match status" value="1"/>
</dbReference>
<dbReference type="Pfam" id="PF00076">
    <property type="entry name" value="RRM_1"/>
    <property type="match status" value="1"/>
</dbReference>
<dbReference type="InterPro" id="IPR000504">
    <property type="entry name" value="RRM_dom"/>
</dbReference>
<comment type="caution">
    <text evidence="10">The sequence shown here is derived from an EMBL/GenBank/DDBJ whole genome shotgun (WGS) entry which is preliminary data.</text>
</comment>
<dbReference type="GO" id="GO:0003723">
    <property type="term" value="F:RNA binding"/>
    <property type="evidence" value="ECO:0007669"/>
    <property type="project" value="UniProtKB-UniRule"/>
</dbReference>
<name>A0A9W7JIW0_HIBTR</name>
<dbReference type="GO" id="GO:0006397">
    <property type="term" value="P:mRNA processing"/>
    <property type="evidence" value="ECO:0007669"/>
    <property type="project" value="UniProtKB-KW"/>
</dbReference>
<dbReference type="GO" id="GO:0005634">
    <property type="term" value="C:nucleus"/>
    <property type="evidence" value="ECO:0007669"/>
    <property type="project" value="UniProtKB-SubCell"/>
</dbReference>
<feature type="region of interest" description="Disordered" evidence="7">
    <location>
        <begin position="161"/>
        <end position="187"/>
    </location>
</feature>
<keyword evidence="11" id="KW-1185">Reference proteome</keyword>
<feature type="region of interest" description="Disordered" evidence="7">
    <location>
        <begin position="103"/>
        <end position="143"/>
    </location>
</feature>
<keyword evidence="3 6" id="KW-0694">RNA-binding</keyword>
<keyword evidence="4" id="KW-0508">mRNA splicing</keyword>
<evidence type="ECO:0000256" key="4">
    <source>
        <dbReference type="ARBA" id="ARBA00023187"/>
    </source>
</evidence>
<proteinExistence type="predicted"/>
<evidence type="ECO:0000256" key="7">
    <source>
        <dbReference type="SAM" id="MobiDB-lite"/>
    </source>
</evidence>
<feature type="compositionally biased region" description="Basic and acidic residues" evidence="7">
    <location>
        <begin position="118"/>
        <end position="133"/>
    </location>
</feature>
<organism evidence="10 11">
    <name type="scientific">Hibiscus trionum</name>
    <name type="common">Flower of an hour</name>
    <dbReference type="NCBI Taxonomy" id="183268"/>
    <lineage>
        <taxon>Eukaryota</taxon>
        <taxon>Viridiplantae</taxon>
        <taxon>Streptophyta</taxon>
        <taxon>Embryophyta</taxon>
        <taxon>Tracheophyta</taxon>
        <taxon>Spermatophyta</taxon>
        <taxon>Magnoliopsida</taxon>
        <taxon>eudicotyledons</taxon>
        <taxon>Gunneridae</taxon>
        <taxon>Pentapetalae</taxon>
        <taxon>rosids</taxon>
        <taxon>malvids</taxon>
        <taxon>Malvales</taxon>
        <taxon>Malvaceae</taxon>
        <taxon>Malvoideae</taxon>
        <taxon>Hibiscus</taxon>
    </lineage>
</organism>
<reference evidence="10" key="1">
    <citation type="submission" date="2023-05" db="EMBL/GenBank/DDBJ databases">
        <title>Genome and transcriptome analyses reveal genes involved in the formation of fine ridges on petal epidermal cells in Hibiscus trionum.</title>
        <authorList>
            <person name="Koshimizu S."/>
            <person name="Masuda S."/>
            <person name="Ishii T."/>
            <person name="Shirasu K."/>
            <person name="Hoshino A."/>
            <person name="Arita M."/>
        </authorList>
    </citation>
    <scope>NUCLEOTIDE SEQUENCE</scope>
    <source>
        <strain evidence="10">Hamamatsu line</strain>
    </source>
</reference>
<keyword evidence="5" id="KW-0539">Nucleus</keyword>
<dbReference type="InterPro" id="IPR012677">
    <property type="entry name" value="Nucleotide-bd_a/b_plait_sf"/>
</dbReference>
<evidence type="ECO:0000256" key="2">
    <source>
        <dbReference type="ARBA" id="ARBA00022664"/>
    </source>
</evidence>
<dbReference type="GO" id="GO:0008380">
    <property type="term" value="P:RNA splicing"/>
    <property type="evidence" value="ECO:0007669"/>
    <property type="project" value="UniProtKB-KW"/>
</dbReference>
<dbReference type="OrthoDB" id="999103at2759"/>
<accession>A0A9W7JIW0</accession>
<feature type="compositionally biased region" description="Polar residues" evidence="7">
    <location>
        <begin position="134"/>
        <end position="143"/>
    </location>
</feature>
<dbReference type="SMART" id="SM00360">
    <property type="entry name" value="RRM"/>
    <property type="match status" value="1"/>
</dbReference>
<dbReference type="PANTHER" id="PTHR48028:SF4">
    <property type="entry name" value="SC35-LIKE SPLICING FACTOR"/>
    <property type="match status" value="1"/>
</dbReference>
<keyword evidence="2" id="KW-0507">mRNA processing</keyword>
<dbReference type="AlphaFoldDB" id="A0A9W7JIW0"/>
<dbReference type="InterPro" id="IPR051106">
    <property type="entry name" value="RNA-bind/splicing_reg"/>
</dbReference>
<keyword evidence="8" id="KW-0472">Membrane</keyword>
<gene>
    <name evidence="10" type="ORF">HRI_005061400</name>
</gene>
<comment type="subcellular location">
    <subcellularLocation>
        <location evidence="1">Nucleus</location>
    </subcellularLocation>
</comment>
<feature type="domain" description="RRM" evidence="9">
    <location>
        <begin position="24"/>
        <end position="104"/>
    </location>
</feature>
<feature type="transmembrane region" description="Helical" evidence="8">
    <location>
        <begin position="240"/>
        <end position="264"/>
    </location>
</feature>
<evidence type="ECO:0000256" key="6">
    <source>
        <dbReference type="PROSITE-ProRule" id="PRU00176"/>
    </source>
</evidence>
<keyword evidence="8" id="KW-0812">Transmembrane</keyword>
<evidence type="ECO:0000256" key="1">
    <source>
        <dbReference type="ARBA" id="ARBA00004123"/>
    </source>
</evidence>
<evidence type="ECO:0000313" key="11">
    <source>
        <dbReference type="Proteomes" id="UP001165190"/>
    </source>
</evidence>